<dbReference type="Proteomes" id="UP000507470">
    <property type="component" value="Unassembled WGS sequence"/>
</dbReference>
<evidence type="ECO:0000256" key="1">
    <source>
        <dbReference type="ARBA" id="ARBA00022499"/>
    </source>
</evidence>
<gene>
    <name evidence="5" type="ORF">MCOR_21337</name>
</gene>
<reference evidence="5 6" key="1">
    <citation type="submission" date="2020-06" db="EMBL/GenBank/DDBJ databases">
        <authorList>
            <person name="Li R."/>
            <person name="Bekaert M."/>
        </authorList>
    </citation>
    <scope>NUCLEOTIDE SEQUENCE [LARGE SCALE GENOMIC DNA]</scope>
    <source>
        <strain evidence="6">wild</strain>
    </source>
</reference>
<dbReference type="Pfam" id="PF12012">
    <property type="entry name" value="DUF3504"/>
    <property type="match status" value="1"/>
</dbReference>
<keyword evidence="1" id="KW-1017">Isopeptide bond</keyword>
<evidence type="ECO:0000256" key="2">
    <source>
        <dbReference type="ARBA" id="ARBA00022553"/>
    </source>
</evidence>
<dbReference type="InterPro" id="IPR042838">
    <property type="entry name" value="KIAA1958"/>
</dbReference>
<evidence type="ECO:0000313" key="6">
    <source>
        <dbReference type="Proteomes" id="UP000507470"/>
    </source>
</evidence>
<keyword evidence="6" id="KW-1185">Reference proteome</keyword>
<evidence type="ECO:0000259" key="4">
    <source>
        <dbReference type="Pfam" id="PF12012"/>
    </source>
</evidence>
<keyword evidence="3" id="KW-0832">Ubl conjugation</keyword>
<dbReference type="PANTHER" id="PTHR46963">
    <property type="entry name" value="SIMILAR TO RIKEN CDNA E130308A19"/>
    <property type="match status" value="1"/>
</dbReference>
<dbReference type="EMBL" id="CACVKT020003764">
    <property type="protein sequence ID" value="CAC5385835.1"/>
    <property type="molecule type" value="Genomic_DNA"/>
</dbReference>
<protein>
    <recommendedName>
        <fullName evidence="4">ZMYM2-like/QRICH1 C-terminal domain-containing protein</fullName>
    </recommendedName>
</protein>
<keyword evidence="2" id="KW-0597">Phosphoprotein</keyword>
<dbReference type="OrthoDB" id="5957988at2759"/>
<feature type="domain" description="ZMYM2-like/QRICH1 C-terminal" evidence="4">
    <location>
        <begin position="117"/>
        <end position="220"/>
    </location>
</feature>
<dbReference type="InterPro" id="IPR021893">
    <property type="entry name" value="ZMYM2-like_C"/>
</dbReference>
<dbReference type="AlphaFoldDB" id="A0A6J8BPG7"/>
<sequence>MMYSVSKFKQFSNDIKSKTRDIYTIQPTELDTYLQDFFLGIRKQTKNENDESEYQPGTLSGFHGMINRYISLNGYTHDIMKDLTFKKSRDCLMAMKKHLKELGLGNLPNAAEAIESDEEEKLFSSGAFGTGNPDSLLAAIWYLNTIHFGLRGSPEHRQLKWGDVTIGTEPNGTKKITYNERLTKTRDGTNSKNTRAYVPKSWNDNHINMYLEYKSHRPPDMCSPESPFTWELTDL</sequence>
<accession>A0A6J8BPG7</accession>
<organism evidence="5 6">
    <name type="scientific">Mytilus coruscus</name>
    <name type="common">Sea mussel</name>
    <dbReference type="NCBI Taxonomy" id="42192"/>
    <lineage>
        <taxon>Eukaryota</taxon>
        <taxon>Metazoa</taxon>
        <taxon>Spiralia</taxon>
        <taxon>Lophotrochozoa</taxon>
        <taxon>Mollusca</taxon>
        <taxon>Bivalvia</taxon>
        <taxon>Autobranchia</taxon>
        <taxon>Pteriomorphia</taxon>
        <taxon>Mytilida</taxon>
        <taxon>Mytiloidea</taxon>
        <taxon>Mytilidae</taxon>
        <taxon>Mytilinae</taxon>
        <taxon>Mytilus</taxon>
    </lineage>
</organism>
<dbReference type="PANTHER" id="PTHR46963:SF2">
    <property type="match status" value="1"/>
</dbReference>
<proteinExistence type="predicted"/>
<evidence type="ECO:0000256" key="3">
    <source>
        <dbReference type="ARBA" id="ARBA00022843"/>
    </source>
</evidence>
<evidence type="ECO:0000313" key="5">
    <source>
        <dbReference type="EMBL" id="CAC5385835.1"/>
    </source>
</evidence>
<name>A0A6J8BPG7_MYTCO</name>